<keyword evidence="2" id="KW-0812">Transmembrane</keyword>
<evidence type="ECO:0000256" key="1">
    <source>
        <dbReference type="SAM" id="MobiDB-lite"/>
    </source>
</evidence>
<feature type="compositionally biased region" description="Acidic residues" evidence="1">
    <location>
        <begin position="99"/>
        <end position="115"/>
    </location>
</feature>
<dbReference type="EMBL" id="HBIX01028048">
    <property type="protein sequence ID" value="CAE0726170.1"/>
    <property type="molecule type" value="Transcribed_RNA"/>
</dbReference>
<evidence type="ECO:0000313" key="3">
    <source>
        <dbReference type="EMBL" id="CAE0726170.1"/>
    </source>
</evidence>
<proteinExistence type="predicted"/>
<reference evidence="3" key="1">
    <citation type="submission" date="2021-01" db="EMBL/GenBank/DDBJ databases">
        <authorList>
            <person name="Corre E."/>
            <person name="Pelletier E."/>
            <person name="Niang G."/>
            <person name="Scheremetjew M."/>
            <person name="Finn R."/>
            <person name="Kale V."/>
            <person name="Holt S."/>
            <person name="Cochrane G."/>
            <person name="Meng A."/>
            <person name="Brown T."/>
            <person name="Cohen L."/>
        </authorList>
    </citation>
    <scope>NUCLEOTIDE SEQUENCE</scope>
    <source>
        <strain evidence="3">10249 10 AB</strain>
    </source>
</reference>
<name>A0A7S4AT49_9STRA</name>
<feature type="region of interest" description="Disordered" evidence="1">
    <location>
        <begin position="93"/>
        <end position="115"/>
    </location>
</feature>
<keyword evidence="2" id="KW-1133">Transmembrane helix</keyword>
<sequence>MDHQQQHHHHHPTSYQNSKSQSMALPSGAEEFVSLKCDDEILVSTGDGKSGASTAARRLKIPMIVALSLWLVVITVELSPLLLIVGDDTEQSSLGGGFQDDDTDNDNDNEQKDDDDDRFEVLLGSASFAEIVFGIRPCSIEECASSPCDNTEHTRFSCLSLQHNTRVRGGCGATPWTNQICADQCDASGCARLLQTPITAANSNGSNKVDHCNVKCPKQWCERRRLCGTETVSYQCMVGASMYGCSADKYEWTVRSNESDCSACCNTTSCS</sequence>
<gene>
    <name evidence="3" type="ORF">PAUS00366_LOCUS18927</name>
</gene>
<organism evidence="3">
    <name type="scientific">Pseudo-nitzschia australis</name>
    <dbReference type="NCBI Taxonomy" id="44445"/>
    <lineage>
        <taxon>Eukaryota</taxon>
        <taxon>Sar</taxon>
        <taxon>Stramenopiles</taxon>
        <taxon>Ochrophyta</taxon>
        <taxon>Bacillariophyta</taxon>
        <taxon>Bacillariophyceae</taxon>
        <taxon>Bacillariophycidae</taxon>
        <taxon>Bacillariales</taxon>
        <taxon>Bacillariaceae</taxon>
        <taxon>Pseudo-nitzschia</taxon>
    </lineage>
</organism>
<feature type="compositionally biased region" description="Basic residues" evidence="1">
    <location>
        <begin position="1"/>
        <end position="12"/>
    </location>
</feature>
<feature type="compositionally biased region" description="Polar residues" evidence="1">
    <location>
        <begin position="13"/>
        <end position="23"/>
    </location>
</feature>
<feature type="region of interest" description="Disordered" evidence="1">
    <location>
        <begin position="1"/>
        <end position="23"/>
    </location>
</feature>
<evidence type="ECO:0000256" key="2">
    <source>
        <dbReference type="SAM" id="Phobius"/>
    </source>
</evidence>
<keyword evidence="2" id="KW-0472">Membrane</keyword>
<accession>A0A7S4AT49</accession>
<dbReference type="AlphaFoldDB" id="A0A7S4AT49"/>
<feature type="transmembrane region" description="Helical" evidence="2">
    <location>
        <begin position="64"/>
        <end position="85"/>
    </location>
</feature>
<protein>
    <submittedName>
        <fullName evidence="3">Uncharacterized protein</fullName>
    </submittedName>
</protein>